<feature type="binding site" evidence="3">
    <location>
        <position position="46"/>
    </location>
    <ligand>
        <name>Mg(2+)</name>
        <dbReference type="ChEBI" id="CHEBI:18420"/>
        <label>1</label>
    </ligand>
</feature>
<dbReference type="Proteomes" id="UP000183287">
    <property type="component" value="Unassembled WGS sequence"/>
</dbReference>
<keyword evidence="4" id="KW-0472">Membrane</keyword>
<dbReference type="Pfam" id="PF03747">
    <property type="entry name" value="ADP_ribosyl_GH"/>
    <property type="match status" value="1"/>
</dbReference>
<comment type="similarity">
    <text evidence="1">Belongs to the ADP-ribosylglycohydrolase family.</text>
</comment>
<dbReference type="RefSeq" id="WP_074905515.1">
    <property type="nucleotide sequence ID" value="NZ_FOUB01000025.1"/>
</dbReference>
<dbReference type="AlphaFoldDB" id="A0A1I4Q6S4"/>
<keyword evidence="4" id="KW-1133">Transmembrane helix</keyword>
<keyword evidence="6" id="KW-1185">Reference proteome</keyword>
<feature type="binding site" evidence="3">
    <location>
        <position position="44"/>
    </location>
    <ligand>
        <name>Mg(2+)</name>
        <dbReference type="ChEBI" id="CHEBI:18420"/>
        <label>1</label>
    </ligand>
</feature>
<dbReference type="InterPro" id="IPR005502">
    <property type="entry name" value="Ribosyl_crysJ1"/>
</dbReference>
<dbReference type="Gene3D" id="1.10.4080.10">
    <property type="entry name" value="ADP-ribosylation/Crystallin J1"/>
    <property type="match status" value="1"/>
</dbReference>
<evidence type="ECO:0000256" key="2">
    <source>
        <dbReference type="ARBA" id="ARBA00022801"/>
    </source>
</evidence>
<keyword evidence="2 5" id="KW-0378">Hydrolase</keyword>
<dbReference type="OrthoDB" id="9798107at2"/>
<proteinExistence type="inferred from homology"/>
<evidence type="ECO:0000256" key="4">
    <source>
        <dbReference type="SAM" id="Phobius"/>
    </source>
</evidence>
<dbReference type="GO" id="GO:0046872">
    <property type="term" value="F:metal ion binding"/>
    <property type="evidence" value="ECO:0007669"/>
    <property type="project" value="UniProtKB-KW"/>
</dbReference>
<dbReference type="GO" id="GO:0016787">
    <property type="term" value="F:hydrolase activity"/>
    <property type="evidence" value="ECO:0007669"/>
    <property type="project" value="UniProtKB-KW"/>
</dbReference>
<accession>A0A1I4Q6S4</accession>
<gene>
    <name evidence="5" type="ORF">SAMN05421863_102510</name>
</gene>
<feature type="binding site" evidence="3">
    <location>
        <position position="254"/>
    </location>
    <ligand>
        <name>Mg(2+)</name>
        <dbReference type="ChEBI" id="CHEBI:18420"/>
        <label>1</label>
    </ligand>
</feature>
<dbReference type="EMBL" id="FOUB01000025">
    <property type="protein sequence ID" value="SFM35769.1"/>
    <property type="molecule type" value="Genomic_DNA"/>
</dbReference>
<keyword evidence="3" id="KW-0479">Metal-binding</keyword>
<feature type="binding site" evidence="3">
    <location>
        <position position="256"/>
    </location>
    <ligand>
        <name>Mg(2+)</name>
        <dbReference type="ChEBI" id="CHEBI:18420"/>
        <label>1</label>
    </ligand>
</feature>
<keyword evidence="4" id="KW-0812">Transmembrane</keyword>
<comment type="cofactor">
    <cofactor evidence="3">
        <name>Mg(2+)</name>
        <dbReference type="ChEBI" id="CHEBI:18420"/>
    </cofactor>
    <text evidence="3">Binds 2 magnesium ions per subunit.</text>
</comment>
<keyword evidence="3" id="KW-0460">Magnesium</keyword>
<dbReference type="InterPro" id="IPR050792">
    <property type="entry name" value="ADP-ribosylglycohydrolase"/>
</dbReference>
<feature type="binding site" evidence="3">
    <location>
        <position position="45"/>
    </location>
    <ligand>
        <name>Mg(2+)</name>
        <dbReference type="ChEBI" id="CHEBI:18420"/>
        <label>1</label>
    </ligand>
</feature>
<feature type="transmembrane region" description="Helical" evidence="4">
    <location>
        <begin position="173"/>
        <end position="195"/>
    </location>
</feature>
<dbReference type="InterPro" id="IPR036705">
    <property type="entry name" value="Ribosyl_crysJ1_sf"/>
</dbReference>
<feature type="binding site" evidence="3">
    <location>
        <position position="257"/>
    </location>
    <ligand>
        <name>Mg(2+)</name>
        <dbReference type="ChEBI" id="CHEBI:18420"/>
        <label>1</label>
    </ligand>
</feature>
<sequence length="294" mass="32562">MITIRDLLCGVAVGDAIGYPLEFLRNPNKNDFENSMNAKILNASDDTQMTLFLAEAIANYGINFAPDLPYIRWYSTQNRFKENSHLHDGLLSFECLYNLREPGNTCMSACNSLSKGEKVINDSKGNGTVMRISPWALKAAMDDKLDYSHYAHLVRKDSLATHKHPEATESATALFLILYFLVLGVKLEAGLILAIKEIDSYSRTYELLLKVINGELLDLEGWVAEEALYIALSSVFRSTDYLTAIYNASVISGDSDTCASIAGAIAMCSGMEIPSHFIDKLDVLPAINYVSDCW</sequence>
<evidence type="ECO:0000313" key="5">
    <source>
        <dbReference type="EMBL" id="SFM35769.1"/>
    </source>
</evidence>
<reference evidence="6" key="1">
    <citation type="submission" date="2016-10" db="EMBL/GenBank/DDBJ databases">
        <authorList>
            <person name="Varghese N."/>
            <person name="Submissions S."/>
        </authorList>
    </citation>
    <scope>NUCLEOTIDE SEQUENCE [LARGE SCALE GENOMIC DNA]</scope>
    <source>
        <strain evidence="6">Nm44</strain>
    </source>
</reference>
<organism evidence="5 6">
    <name type="scientific">Nitrosomonas communis</name>
    <dbReference type="NCBI Taxonomy" id="44574"/>
    <lineage>
        <taxon>Bacteria</taxon>
        <taxon>Pseudomonadati</taxon>
        <taxon>Pseudomonadota</taxon>
        <taxon>Betaproteobacteria</taxon>
        <taxon>Nitrosomonadales</taxon>
        <taxon>Nitrosomonadaceae</taxon>
        <taxon>Nitrosomonas</taxon>
    </lineage>
</organism>
<evidence type="ECO:0000256" key="3">
    <source>
        <dbReference type="PIRSR" id="PIRSR605502-1"/>
    </source>
</evidence>
<protein>
    <submittedName>
        <fullName evidence="5">ADP-ribosylglycohydrolase</fullName>
    </submittedName>
</protein>
<dbReference type="PANTHER" id="PTHR16222:SF24">
    <property type="entry name" value="ADP-RIBOSYLHYDROLASE ARH3"/>
    <property type="match status" value="1"/>
</dbReference>
<dbReference type="SUPFAM" id="SSF101478">
    <property type="entry name" value="ADP-ribosylglycohydrolase"/>
    <property type="match status" value="1"/>
</dbReference>
<evidence type="ECO:0000256" key="1">
    <source>
        <dbReference type="ARBA" id="ARBA00010702"/>
    </source>
</evidence>
<dbReference type="PANTHER" id="PTHR16222">
    <property type="entry name" value="ADP-RIBOSYLGLYCOHYDROLASE"/>
    <property type="match status" value="1"/>
</dbReference>
<name>A0A1I4Q6S4_9PROT</name>
<evidence type="ECO:0000313" key="6">
    <source>
        <dbReference type="Proteomes" id="UP000183287"/>
    </source>
</evidence>